<organism evidence="1 2">
    <name type="scientific">Flavobacterium cupreum</name>
    <dbReference type="NCBI Taxonomy" id="2133766"/>
    <lineage>
        <taxon>Bacteria</taxon>
        <taxon>Pseudomonadati</taxon>
        <taxon>Bacteroidota</taxon>
        <taxon>Flavobacteriia</taxon>
        <taxon>Flavobacteriales</taxon>
        <taxon>Flavobacteriaceae</taxon>
        <taxon>Flavobacterium</taxon>
    </lineage>
</organism>
<proteinExistence type="predicted"/>
<dbReference type="OrthoDB" id="1027344at2"/>
<evidence type="ECO:0000313" key="1">
    <source>
        <dbReference type="EMBL" id="RUT68449.1"/>
    </source>
</evidence>
<evidence type="ECO:0008006" key="3">
    <source>
        <dbReference type="Google" id="ProtNLM"/>
    </source>
</evidence>
<keyword evidence="2" id="KW-1185">Reference proteome</keyword>
<gene>
    <name evidence="1" type="ORF">D0817_21310</name>
</gene>
<evidence type="ECO:0000313" key="2">
    <source>
        <dbReference type="Proteomes" id="UP000288102"/>
    </source>
</evidence>
<name>A0A434A239_9FLAO</name>
<dbReference type="RefSeq" id="WP_127340318.1">
    <property type="nucleotide sequence ID" value="NZ_QWDM01000017.1"/>
</dbReference>
<dbReference type="Proteomes" id="UP000288102">
    <property type="component" value="Unassembled WGS sequence"/>
</dbReference>
<protein>
    <recommendedName>
        <fullName evidence="3">DUF4157 domain-containing protein</fullName>
    </recommendedName>
</protein>
<reference evidence="2" key="1">
    <citation type="journal article" date="2019" name="Syst. Appl. Microbiol.">
        <title>Flavobacterium circumlabens sp. nov. and Flavobacterium cupreum sp. nov., two psychrotrophic species isolated from Antarctic environmental samples.</title>
        <authorList>
            <person name="Kralova S."/>
            <person name="Busse H.-J."/>
            <person name="Svec P."/>
            <person name="Maslanova I."/>
            <person name="Stankova E."/>
            <person name="Bartak M."/>
            <person name="Sedlacek I."/>
        </authorList>
    </citation>
    <scope>NUCLEOTIDE SEQUENCE [LARGE SCALE GENOMIC DNA]</scope>
    <source>
        <strain evidence="2">CCM 8825</strain>
    </source>
</reference>
<sequence length="115" mass="14177">MFLIVAKYLIPNGYRGMAVFPFVLMKYGSDKTNRTFVNHEKIHLRQQLEMLILPFFVWYFLEYLFRLIQYKNAAIAYQNISFEREAYAHETNYDYLKNRPFFKFRNYLTLNKNRF</sequence>
<dbReference type="AlphaFoldDB" id="A0A434A239"/>
<accession>A0A434A239</accession>
<dbReference type="EMBL" id="QWDM01000017">
    <property type="protein sequence ID" value="RUT68449.1"/>
    <property type="molecule type" value="Genomic_DNA"/>
</dbReference>
<comment type="caution">
    <text evidence="1">The sequence shown here is derived from an EMBL/GenBank/DDBJ whole genome shotgun (WGS) entry which is preliminary data.</text>
</comment>